<reference evidence="1 2" key="1">
    <citation type="submission" date="2010-08" db="EMBL/GenBank/DDBJ databases">
        <authorList>
            <person name="Weinstock G."/>
            <person name="Sodergren E."/>
            <person name="Clifton S."/>
            <person name="Fulton L."/>
            <person name="Fulton B."/>
            <person name="Courtney L."/>
            <person name="Fronick C."/>
            <person name="Harrison M."/>
            <person name="Strong C."/>
            <person name="Farmer C."/>
            <person name="Delahaunty K."/>
            <person name="Markovic C."/>
            <person name="Hall O."/>
            <person name="Minx P."/>
            <person name="Tomlinson C."/>
            <person name="Mitreva M."/>
            <person name="Hou S."/>
            <person name="Chen J."/>
            <person name="Wollam A."/>
            <person name="Pepin K.H."/>
            <person name="Johnson M."/>
            <person name="Bhonagiri V."/>
            <person name="Zhang X."/>
            <person name="Suruliraj S."/>
            <person name="Warren W."/>
            <person name="Chinwalla A."/>
            <person name="Mardis E.R."/>
            <person name="Wilson R.K."/>
        </authorList>
    </citation>
    <scope>NUCLEOTIDE SEQUENCE [LARGE SCALE GENOMIC DNA]</scope>
    <source>
        <strain evidence="1 2">F0359</strain>
    </source>
</reference>
<dbReference type="AlphaFoldDB" id="E2ZBD9"/>
<accession>E2ZBD9</accession>
<protein>
    <submittedName>
        <fullName evidence="1">Uncharacterized protein</fullName>
    </submittedName>
</protein>
<evidence type="ECO:0000313" key="1">
    <source>
        <dbReference type="EMBL" id="EFQ04377.1"/>
    </source>
</evidence>
<evidence type="ECO:0000313" key="2">
    <source>
        <dbReference type="Proteomes" id="UP000003195"/>
    </source>
</evidence>
<organism evidence="1 2">
    <name type="scientific">Megasphaera micronuciformis F0359</name>
    <dbReference type="NCBI Taxonomy" id="706434"/>
    <lineage>
        <taxon>Bacteria</taxon>
        <taxon>Bacillati</taxon>
        <taxon>Bacillota</taxon>
        <taxon>Negativicutes</taxon>
        <taxon>Veillonellales</taxon>
        <taxon>Veillonellaceae</taxon>
        <taxon>Megasphaera</taxon>
    </lineage>
</organism>
<dbReference type="OrthoDB" id="1625634at2"/>
<dbReference type="RefSeq" id="WP_006941755.1">
    <property type="nucleotide sequence ID" value="NZ_GL538203.1"/>
</dbReference>
<keyword evidence="2" id="KW-1185">Reference proteome</keyword>
<dbReference type="Proteomes" id="UP000003195">
    <property type="component" value="Unassembled WGS sequence"/>
</dbReference>
<name>E2ZBD9_9FIRM</name>
<proteinExistence type="predicted"/>
<dbReference type="eggNOG" id="ENOG5033UIM">
    <property type="taxonomic scope" value="Bacteria"/>
</dbReference>
<comment type="caution">
    <text evidence="1">The sequence shown here is derived from an EMBL/GenBank/DDBJ whole genome shotgun (WGS) entry which is preliminary data.</text>
</comment>
<dbReference type="STRING" id="706434.HMPREF9429_00766"/>
<sequence>MKTTRTLTVGDNRYEAYLTIKDMRMVEREINQSLLSIFDASSLAVISRMTANLGIDLVMAVLRFAIHDEKQGKRSDDELYDLIDEYCSIEGQTMDDLGGFVIQLIFDTGLYNKVKFHPGTEKNAKPTTSKTARSSSAR</sequence>
<dbReference type="HOGENOM" id="CLU_1830950_0_0_9"/>
<dbReference type="EMBL" id="AECS01000030">
    <property type="protein sequence ID" value="EFQ04377.1"/>
    <property type="molecule type" value="Genomic_DNA"/>
</dbReference>
<gene>
    <name evidence="1" type="ORF">HMPREF9429_00766</name>
</gene>